<evidence type="ECO:0000256" key="1">
    <source>
        <dbReference type="SAM" id="Phobius"/>
    </source>
</evidence>
<keyword evidence="1" id="KW-1133">Transmembrane helix</keyword>
<evidence type="ECO:0000313" key="2">
    <source>
        <dbReference type="EMBL" id="MBW4659478.1"/>
    </source>
</evidence>
<sequence>MGQKQLQSSPQLRLVMAVAIAFWVICVVLVLQRYFNFYPTYVSFDQGIFNQVFWNNLHGRWFESSLSSTESSSVMQGELPNVAYRRLGQHFTPALLLWLPWYALFPSAAGLSVLQVTLVTAAGLVLYALARHYHPPDLSALMAVSFYGAIAVISPTLANFHDICQMPLYLFGLLLALEKRRGWLVGVLAILTLLVREDSGVVLFGIGFFLAVSRRAPRIGIGLCVLSLGYMLAVTNLVMPLFSQDVSKRFMIEQFGQFVNSDQASTLDVIRGILSNPGRLLVEVVMPFDRTFRYLLGQWVPLMFIPVISPSAWLLAGFPMLKVLIQREDITALSLHLRYAMTLVPGLFYGAILWWQAHPQFWRSRFRRLWIGCIILSLFFTITSNPNRVLSFAIPDSFQPWVYVSPPRQWQHSQAIRSLLAQIPADASVTATDHIVAHVSSRREVLRFPMQRLQNDRQKTQRVEYAIADLWYLQQYQPAFADYRKSLKEAAEAIDQLQTRRYGVVDFQDGVVLLQWKAADDPTALAGWTAYRRGVTE</sequence>
<feature type="transmembrane region" description="Helical" evidence="1">
    <location>
        <begin position="12"/>
        <end position="35"/>
    </location>
</feature>
<organism evidence="2 3">
    <name type="scientific">Drouetiella hepatica Uher 2000/2452</name>
    <dbReference type="NCBI Taxonomy" id="904376"/>
    <lineage>
        <taxon>Bacteria</taxon>
        <taxon>Bacillati</taxon>
        <taxon>Cyanobacteriota</taxon>
        <taxon>Cyanophyceae</taxon>
        <taxon>Oculatellales</taxon>
        <taxon>Oculatellaceae</taxon>
        <taxon>Drouetiella</taxon>
    </lineage>
</organism>
<keyword evidence="1" id="KW-0812">Transmembrane</keyword>
<keyword evidence="1" id="KW-0472">Membrane</keyword>
<feature type="transmembrane region" description="Helical" evidence="1">
    <location>
        <begin position="299"/>
        <end position="325"/>
    </location>
</feature>
<gene>
    <name evidence="2" type="ORF">KME15_12450</name>
</gene>
<feature type="transmembrane region" description="Helical" evidence="1">
    <location>
        <begin position="101"/>
        <end position="129"/>
    </location>
</feature>
<feature type="transmembrane region" description="Helical" evidence="1">
    <location>
        <begin position="337"/>
        <end position="357"/>
    </location>
</feature>
<feature type="transmembrane region" description="Helical" evidence="1">
    <location>
        <begin position="369"/>
        <end position="385"/>
    </location>
</feature>
<proteinExistence type="predicted"/>
<feature type="transmembrane region" description="Helical" evidence="1">
    <location>
        <begin position="219"/>
        <end position="242"/>
    </location>
</feature>
<dbReference type="Pfam" id="PF09852">
    <property type="entry name" value="DUF2079"/>
    <property type="match status" value="1"/>
</dbReference>
<feature type="transmembrane region" description="Helical" evidence="1">
    <location>
        <begin position="183"/>
        <end position="212"/>
    </location>
</feature>
<dbReference type="InterPro" id="IPR018650">
    <property type="entry name" value="STSV1_Orf64"/>
</dbReference>
<dbReference type="AlphaFoldDB" id="A0A951QDR1"/>
<evidence type="ECO:0000313" key="3">
    <source>
        <dbReference type="Proteomes" id="UP000757435"/>
    </source>
</evidence>
<name>A0A951QDR1_9CYAN</name>
<reference evidence="2" key="2">
    <citation type="journal article" date="2022" name="Microbiol. Resour. Announc.">
        <title>Metagenome Sequencing to Explore Phylogenomics of Terrestrial Cyanobacteria.</title>
        <authorList>
            <person name="Ward R.D."/>
            <person name="Stajich J.E."/>
            <person name="Johansen J.R."/>
            <person name="Huntemann M."/>
            <person name="Clum A."/>
            <person name="Foster B."/>
            <person name="Foster B."/>
            <person name="Roux S."/>
            <person name="Palaniappan K."/>
            <person name="Varghese N."/>
            <person name="Mukherjee S."/>
            <person name="Reddy T.B.K."/>
            <person name="Daum C."/>
            <person name="Copeland A."/>
            <person name="Chen I.A."/>
            <person name="Ivanova N.N."/>
            <person name="Kyrpides N.C."/>
            <person name="Shapiro N."/>
            <person name="Eloe-Fadrosh E.A."/>
            <person name="Pietrasiak N."/>
        </authorList>
    </citation>
    <scope>NUCLEOTIDE SEQUENCE</scope>
    <source>
        <strain evidence="2">UHER 2000/2452</strain>
    </source>
</reference>
<dbReference type="Proteomes" id="UP000757435">
    <property type="component" value="Unassembled WGS sequence"/>
</dbReference>
<feature type="transmembrane region" description="Helical" evidence="1">
    <location>
        <begin position="141"/>
        <end position="163"/>
    </location>
</feature>
<protein>
    <submittedName>
        <fullName evidence="2">DUF2079 domain-containing protein</fullName>
    </submittedName>
</protein>
<dbReference type="EMBL" id="JAHHHD010000012">
    <property type="protein sequence ID" value="MBW4659478.1"/>
    <property type="molecule type" value="Genomic_DNA"/>
</dbReference>
<comment type="caution">
    <text evidence="2">The sequence shown here is derived from an EMBL/GenBank/DDBJ whole genome shotgun (WGS) entry which is preliminary data.</text>
</comment>
<accession>A0A951QDR1</accession>
<reference evidence="2" key="1">
    <citation type="submission" date="2021-05" db="EMBL/GenBank/DDBJ databases">
        <authorList>
            <person name="Pietrasiak N."/>
            <person name="Ward R."/>
            <person name="Stajich J.E."/>
            <person name="Kurbessoian T."/>
        </authorList>
    </citation>
    <scope>NUCLEOTIDE SEQUENCE</scope>
    <source>
        <strain evidence="2">UHER 2000/2452</strain>
    </source>
</reference>